<accession>A0A9X0XC92</accession>
<evidence type="ECO:0000259" key="2">
    <source>
        <dbReference type="Pfam" id="PF13145"/>
    </source>
</evidence>
<feature type="domain" description="PpiC" evidence="2">
    <location>
        <begin position="181"/>
        <end position="291"/>
    </location>
</feature>
<evidence type="ECO:0000256" key="1">
    <source>
        <dbReference type="SAM" id="MobiDB-lite"/>
    </source>
</evidence>
<organism evidence="3 4">
    <name type="scientific">Aquariibacter lacus</name>
    <dbReference type="NCBI Taxonomy" id="2801332"/>
    <lineage>
        <taxon>Bacteria</taxon>
        <taxon>Pseudomonadati</taxon>
        <taxon>Pseudomonadota</taxon>
        <taxon>Betaproteobacteria</taxon>
        <taxon>Burkholderiales</taxon>
        <taxon>Sphaerotilaceae</taxon>
        <taxon>Aquariibacter</taxon>
    </lineage>
</organism>
<dbReference type="InterPro" id="IPR027304">
    <property type="entry name" value="Trigger_fact/SurA_dom_sf"/>
</dbReference>
<evidence type="ECO:0000313" key="3">
    <source>
        <dbReference type="EMBL" id="MBL0719024.1"/>
    </source>
</evidence>
<reference evidence="3 4" key="1">
    <citation type="submission" date="2021-01" db="EMBL/GenBank/DDBJ databases">
        <title>Piscinibacter sp. Jin2 Genome sequencing and assembly.</title>
        <authorList>
            <person name="Kim I."/>
        </authorList>
    </citation>
    <scope>NUCLEOTIDE SEQUENCE [LARGE SCALE GENOMIC DNA]</scope>
    <source>
        <strain evidence="3 4">Jin2</strain>
    </source>
</reference>
<keyword evidence="4" id="KW-1185">Reference proteome</keyword>
<dbReference type="EC" id="5.2.1.8" evidence="3"/>
<dbReference type="NCBIfam" id="TIGR02925">
    <property type="entry name" value="cis_trans_EpsD"/>
    <property type="match status" value="1"/>
</dbReference>
<gene>
    <name evidence="3" type="ORF">JI742_03880</name>
</gene>
<sequence>MLVYAAAPVRPVPDVGRNPAGRGLAGVHPEPALAAILFAPLLQTPSWTCAMSPMPRARTANFRLRAHLGVLASALLLAACGGAEDKDKPASQIAARVNKEEISVHQINFMLQRQQNLKPEQMESASRLVLDRLVDQELTVQKAIEQKMDRDPAVVQALDAARREIISRAYIDRIGNGVSPPSAAEITAYYEKNPALFSERRIFQLQEFLVEGPAEALTALQAQLAKAKDPTQIAKILSESGQKVRASQAVRSAEQIPLASIGRFAKMRDGEVMLNLSGTNLQVIYLASSRNAPVTEAQARPAIERFLINERKRELITKDLKGLRDVGKVEYLGKFADMKDARPSGGPEAASANALDLPTPPAAEQQAPAPAPAPTPAPASAADATSNDMLDRGVRGLK</sequence>
<dbReference type="AlphaFoldDB" id="A0A9X0XC92"/>
<dbReference type="SUPFAM" id="SSF109998">
    <property type="entry name" value="Triger factor/SurA peptide-binding domain-like"/>
    <property type="match status" value="1"/>
</dbReference>
<dbReference type="EMBL" id="JAERRA010000001">
    <property type="protein sequence ID" value="MBL0719024.1"/>
    <property type="molecule type" value="Genomic_DNA"/>
</dbReference>
<dbReference type="InterPro" id="IPR000297">
    <property type="entry name" value="PPIase_PpiC"/>
</dbReference>
<comment type="caution">
    <text evidence="3">The sequence shown here is derived from an EMBL/GenBank/DDBJ whole genome shotgun (WGS) entry which is preliminary data.</text>
</comment>
<proteinExistence type="predicted"/>
<keyword evidence="3" id="KW-0413">Isomerase</keyword>
<dbReference type="Proteomes" id="UP000643207">
    <property type="component" value="Unassembled WGS sequence"/>
</dbReference>
<protein>
    <submittedName>
        <fullName evidence="3">EpsD family peptidyl-prolyl cis-trans isomerase</fullName>
        <ecNumber evidence="3">5.2.1.8</ecNumber>
    </submittedName>
</protein>
<dbReference type="InterPro" id="IPR014274">
    <property type="entry name" value="PPIase_EpsD"/>
</dbReference>
<feature type="region of interest" description="Disordered" evidence="1">
    <location>
        <begin position="338"/>
        <end position="398"/>
    </location>
</feature>
<dbReference type="Gene3D" id="1.10.8.1040">
    <property type="match status" value="1"/>
</dbReference>
<feature type="compositionally biased region" description="Basic and acidic residues" evidence="1">
    <location>
        <begin position="389"/>
        <end position="398"/>
    </location>
</feature>
<name>A0A9X0XC92_9BURK</name>
<dbReference type="Pfam" id="PF13145">
    <property type="entry name" value="Rotamase_2"/>
    <property type="match status" value="1"/>
</dbReference>
<evidence type="ECO:0000313" key="4">
    <source>
        <dbReference type="Proteomes" id="UP000643207"/>
    </source>
</evidence>
<dbReference type="GO" id="GO:0003755">
    <property type="term" value="F:peptidyl-prolyl cis-trans isomerase activity"/>
    <property type="evidence" value="ECO:0007669"/>
    <property type="project" value="UniProtKB-EC"/>
</dbReference>